<protein>
    <submittedName>
        <fullName evidence="1">Uncharacterized protein</fullName>
    </submittedName>
</protein>
<evidence type="ECO:0000313" key="1">
    <source>
        <dbReference type="EMBL" id="NYZ62936.1"/>
    </source>
</evidence>
<gene>
    <name evidence="1" type="ORF">H0E82_09200</name>
</gene>
<dbReference type="Proteomes" id="UP000589896">
    <property type="component" value="Unassembled WGS sequence"/>
</dbReference>
<organism evidence="1 2">
    <name type="scientific">Luteimonas deserti</name>
    <dbReference type="NCBI Taxonomy" id="2752306"/>
    <lineage>
        <taxon>Bacteria</taxon>
        <taxon>Pseudomonadati</taxon>
        <taxon>Pseudomonadota</taxon>
        <taxon>Gammaproteobacteria</taxon>
        <taxon>Lysobacterales</taxon>
        <taxon>Lysobacteraceae</taxon>
        <taxon>Luteimonas</taxon>
    </lineage>
</organism>
<accession>A0A7Z0QQE2</accession>
<name>A0A7Z0QQE2_9GAMM</name>
<dbReference type="RefSeq" id="WP_180545152.1">
    <property type="nucleotide sequence ID" value="NZ_JACCJZ010000016.1"/>
</dbReference>
<dbReference type="AlphaFoldDB" id="A0A7Z0QQE2"/>
<comment type="caution">
    <text evidence="1">The sequence shown here is derived from an EMBL/GenBank/DDBJ whole genome shotgun (WGS) entry which is preliminary data.</text>
</comment>
<keyword evidence="2" id="KW-1185">Reference proteome</keyword>
<sequence length="83" mass="9140">MRDASTIAVAELYQAIRHEHWHGKTFRQFWTWFNARCIDVVGSADAADLDALGSELMAVRDAVDAAGYCVPSDRLDAVIDAAD</sequence>
<evidence type="ECO:0000313" key="2">
    <source>
        <dbReference type="Proteomes" id="UP000589896"/>
    </source>
</evidence>
<proteinExistence type="predicted"/>
<dbReference type="EMBL" id="JACCJZ010000016">
    <property type="protein sequence ID" value="NYZ62936.1"/>
    <property type="molecule type" value="Genomic_DNA"/>
</dbReference>
<reference evidence="1 2" key="1">
    <citation type="submission" date="2020-07" db="EMBL/GenBank/DDBJ databases">
        <title>isolation of Luteimonas sp. SJ-16.</title>
        <authorList>
            <person name="Huang X.-X."/>
            <person name="Xu L."/>
            <person name="Sun J.-Q."/>
        </authorList>
    </citation>
    <scope>NUCLEOTIDE SEQUENCE [LARGE SCALE GENOMIC DNA]</scope>
    <source>
        <strain evidence="1 2">SJ-16</strain>
    </source>
</reference>